<dbReference type="Proteomes" id="UP000093267">
    <property type="component" value="Chromosome"/>
</dbReference>
<feature type="domain" description="Tim44-like" evidence="3">
    <location>
        <begin position="88"/>
        <end position="202"/>
    </location>
</feature>
<evidence type="ECO:0000313" key="5">
    <source>
        <dbReference type="Proteomes" id="UP000093267"/>
    </source>
</evidence>
<dbReference type="RefSeq" id="WP_065937580.1">
    <property type="nucleotide sequence ID" value="NZ_CP014924.1"/>
</dbReference>
<evidence type="ECO:0000259" key="3">
    <source>
        <dbReference type="Pfam" id="PF04280"/>
    </source>
</evidence>
<keyword evidence="1" id="KW-0812">Transmembrane</keyword>
<dbReference type="OrthoDB" id="2296070at2"/>
<dbReference type="AlphaFoldDB" id="A0A1B2IXY0"/>
<dbReference type="Gene3D" id="3.10.450.240">
    <property type="match status" value="1"/>
</dbReference>
<keyword evidence="1" id="KW-0472">Membrane</keyword>
<feature type="transmembrane region" description="Helical" evidence="1">
    <location>
        <begin position="52"/>
        <end position="70"/>
    </location>
</feature>
<feature type="signal peptide" evidence="2">
    <location>
        <begin position="1"/>
        <end position="28"/>
    </location>
</feature>
<keyword evidence="5" id="KW-1185">Reference proteome</keyword>
<accession>A0A1B2IXY0</accession>
<keyword evidence="1" id="KW-1133">Transmembrane helix</keyword>
<dbReference type="InterPro" id="IPR007379">
    <property type="entry name" value="Tim44-like_dom"/>
</dbReference>
<feature type="chain" id="PRO_5008539241" description="Tim44-like domain-containing protein" evidence="2">
    <location>
        <begin position="29"/>
        <end position="216"/>
    </location>
</feature>
<dbReference type="EMBL" id="CP014924">
    <property type="protein sequence ID" value="ANZ66893.1"/>
    <property type="molecule type" value="Genomic_DNA"/>
</dbReference>
<evidence type="ECO:0000313" key="4">
    <source>
        <dbReference type="EMBL" id="ANZ66893.1"/>
    </source>
</evidence>
<evidence type="ECO:0000256" key="2">
    <source>
        <dbReference type="SAM" id="SignalP"/>
    </source>
</evidence>
<proteinExistence type="predicted"/>
<evidence type="ECO:0000256" key="1">
    <source>
        <dbReference type="SAM" id="Phobius"/>
    </source>
</evidence>
<dbReference type="Pfam" id="PF04280">
    <property type="entry name" value="Tim44"/>
    <property type="match status" value="1"/>
</dbReference>
<reference evidence="4 5" key="1">
    <citation type="submission" date="2016-03" db="EMBL/GenBank/DDBJ databases">
        <title>Pediococcus and Lactobacillus from brewery environment - whole genome sequencing and assembly.</title>
        <authorList>
            <person name="Behr J."/>
            <person name="Geissler A.J."/>
            <person name="Vogel R.F."/>
        </authorList>
    </citation>
    <scope>NUCLEOTIDE SEQUENCE [LARGE SCALE GENOMIC DNA]</scope>
    <source>
        <strain evidence="4 5">TMW 1.1995</strain>
    </source>
</reference>
<name>A0A1B2IXY0_9LACO</name>
<sequence>MKKGRLIRACIIALCIVGTAFSSTQALAATTSPATQTRAKQADIDTDARLNAVGALVIGAAAVIVGGYELKRQSGQRGMSHDILEIEPSFSQEFEPLFYDVQDAWADNDQHRLAELMTPTFFEKRKQLLDRWQTAGKKACHEGMVIINLRQERNVKTAPRVVVTAQGRQYFSYPDRSQRFNQEQYEQTYFHRFTEVWELNRDDAGQLRVTQIKTSD</sequence>
<protein>
    <recommendedName>
        <fullName evidence="3">Tim44-like domain-containing protein</fullName>
    </recommendedName>
</protein>
<gene>
    <name evidence="4" type="ORF">AYR63_06940</name>
</gene>
<keyword evidence="2" id="KW-0732">Signal</keyword>
<organism evidence="4 5">
    <name type="scientific">Secundilactobacillus paracollinoides</name>
    <dbReference type="NCBI Taxonomy" id="240427"/>
    <lineage>
        <taxon>Bacteria</taxon>
        <taxon>Bacillati</taxon>
        <taxon>Bacillota</taxon>
        <taxon>Bacilli</taxon>
        <taxon>Lactobacillales</taxon>
        <taxon>Lactobacillaceae</taxon>
        <taxon>Secundilactobacillus</taxon>
    </lineage>
</organism>